<dbReference type="InterPro" id="IPR003961">
    <property type="entry name" value="FN3_dom"/>
</dbReference>
<dbReference type="InterPro" id="IPR016007">
    <property type="entry name" value="Alpha_rhamnosid"/>
</dbReference>
<feature type="compositionally biased region" description="Gly residues" evidence="1">
    <location>
        <begin position="261"/>
        <end position="272"/>
    </location>
</feature>
<proteinExistence type="predicted"/>
<evidence type="ECO:0000313" key="3">
    <source>
        <dbReference type="EMBL" id="ASS73884.1"/>
    </source>
</evidence>
<dbReference type="Proteomes" id="UP000214688">
    <property type="component" value="Chromosome"/>
</dbReference>
<dbReference type="EMBL" id="CP022657">
    <property type="protein sequence ID" value="ASS73884.1"/>
    <property type="molecule type" value="Genomic_DNA"/>
</dbReference>
<dbReference type="KEGG" id="tab:CIG75_02110"/>
<dbReference type="InterPro" id="IPR036116">
    <property type="entry name" value="FN3_sf"/>
</dbReference>
<accession>A0A223CXG8</accession>
<gene>
    <name evidence="3" type="ORF">CIG75_02110</name>
</gene>
<feature type="region of interest" description="Disordered" evidence="1">
    <location>
        <begin position="252"/>
        <end position="272"/>
    </location>
</feature>
<dbReference type="PROSITE" id="PS50853">
    <property type="entry name" value="FN3"/>
    <property type="match status" value="1"/>
</dbReference>
<dbReference type="CDD" id="cd00063">
    <property type="entry name" value="FN3"/>
    <property type="match status" value="1"/>
</dbReference>
<organism evidence="3 4">
    <name type="scientific">Tumebacillus algifaecis</name>
    <dbReference type="NCBI Taxonomy" id="1214604"/>
    <lineage>
        <taxon>Bacteria</taxon>
        <taxon>Bacillati</taxon>
        <taxon>Bacillota</taxon>
        <taxon>Bacilli</taxon>
        <taxon>Bacillales</taxon>
        <taxon>Alicyclobacillaceae</taxon>
        <taxon>Tumebacillus</taxon>
    </lineage>
</organism>
<dbReference type="Gene3D" id="2.60.40.10">
    <property type="entry name" value="Immunoglobulins"/>
    <property type="match status" value="3"/>
</dbReference>
<sequence>MCLMGTVEAGCTAANFGKYQTFTVTSISGNTLHLGGEPLDTSTSGAGRYPALMIVQKVPHYTDVTIEATGSLTTNYPVWDNANARITICGGVIFFRATGTVKIDGHITTLDRGPQGARQNVIPLLTPTGSTGAGGAGGGNRFIGGYGSNVSSAYGPSIAIDYYTRLTPGGPGNGTSNGGGSGGGIVVIHADTITLGTNGLIYCGGGLGFSSNNSGGTGGGGGAGGTIWLECRVSNLRNNGLVASGGGGGASITAGNQPSGGESGQVAKGGNGESVTSYAGGAGHAAGGGGGGASYSPARTGISATSGSGANGTNTSLSGGGGAGYIRVNTASTTKPIFTFSPSTWDWESINLAPSVPSNLSPSGTDTTPSLQITLTPTLSWTFNDPDSSAPQKAYQVITTRSSDGAVVDDSGKVISVSSTYTIPSDKLSPGTVYYYSVRVWDNHDAASPSSEVQYFKTANAPSAIPTYGNADSTLPTGGSLTPRLTWSYSDQENHPQAKFEIRIFRTVDNVQIHSSDVILSANTFYDVPSDSLTLGSTYFWQIRVTDSSGMSSDFSNAYYFTTNSPPEPLTIVSPVDTYRTSKRPAFEAMIGIDPENDHQHFRIEIAEDAAFTKDLHVRSTESGQSGWEVKTELGFFAKMPSDGVDQSYTNGIVRYTCQSDLQEGKTYFWRMAPIDASSGTAGAWTAARTIRCGNILAFQKKTPIPTTRAASRIVFSSSFQLPTDGVIPASLRVDVCNNGLDPAPTWEECTQSFLNHQMHTISNRAKTTSNWAVNYRITIEANDSLEAIELNAIGFSFELV</sequence>
<protein>
    <recommendedName>
        <fullName evidence="2">Fibronectin type-III domain-containing protein</fullName>
    </recommendedName>
</protein>
<dbReference type="AlphaFoldDB" id="A0A223CXG8"/>
<name>A0A223CXG8_9BACL</name>
<dbReference type="Pfam" id="PF25788">
    <property type="entry name" value="Ig_Rha78A_N"/>
    <property type="match status" value="2"/>
</dbReference>
<dbReference type="PANTHER" id="PTHR33307">
    <property type="entry name" value="ALPHA-RHAMNOSIDASE (EUROFUNG)"/>
    <property type="match status" value="1"/>
</dbReference>
<evidence type="ECO:0000256" key="1">
    <source>
        <dbReference type="SAM" id="MobiDB-lite"/>
    </source>
</evidence>
<feature type="domain" description="Fibronectin type-III" evidence="2">
    <location>
        <begin position="356"/>
        <end position="461"/>
    </location>
</feature>
<dbReference type="SUPFAM" id="SSF49265">
    <property type="entry name" value="Fibronectin type III"/>
    <property type="match status" value="1"/>
</dbReference>
<reference evidence="3 4" key="1">
    <citation type="journal article" date="2015" name="Int. J. Syst. Evol. Microbiol.">
        <title>Tumebacillus algifaecis sp. nov., isolated from decomposing algal scum.</title>
        <authorList>
            <person name="Wu Y.F."/>
            <person name="Zhang B."/>
            <person name="Xing P."/>
            <person name="Wu Q.L."/>
            <person name="Liu S.J."/>
        </authorList>
    </citation>
    <scope>NUCLEOTIDE SEQUENCE [LARGE SCALE GENOMIC DNA]</scope>
    <source>
        <strain evidence="3 4">THMBR28</strain>
    </source>
</reference>
<evidence type="ECO:0000313" key="4">
    <source>
        <dbReference type="Proteomes" id="UP000214688"/>
    </source>
</evidence>
<keyword evidence="4" id="KW-1185">Reference proteome</keyword>
<dbReference type="InterPro" id="IPR013783">
    <property type="entry name" value="Ig-like_fold"/>
</dbReference>
<evidence type="ECO:0000259" key="2">
    <source>
        <dbReference type="PROSITE" id="PS50853"/>
    </source>
</evidence>